<comment type="similarity">
    <text evidence="1">Belongs to the LysR transcriptional regulatory family.</text>
</comment>
<evidence type="ECO:0000313" key="6">
    <source>
        <dbReference type="EMBL" id="OQX03403.1"/>
    </source>
</evidence>
<dbReference type="PROSITE" id="PS50931">
    <property type="entry name" value="HTH_LYSR"/>
    <property type="match status" value="1"/>
</dbReference>
<dbReference type="Pfam" id="PF00126">
    <property type="entry name" value="HTH_1"/>
    <property type="match status" value="1"/>
</dbReference>
<sequence>MDIAHLRIVQALHQHQTLGRAAQALHLTQSALSHRMKALENSMGLAFWHKQGQRLYFTPAGQELLRLAQRVLPELDVTHSRLKLMADGKGGRLHVAAECLPCAQWLNPVLTVFMREWPDIDVDVVSQYRFSALPALLDYRIDACLTPDRMPHTDLHHEPLFTYHLCLVVGKQHRLATQQAFIAADLAEETLLTYPVERHRLDVFTHLLQPEGIEPRRHKTVGDTELMLGMVASGHGVAMIPAWLLERSSYRNDIKRLPHAGTVLAKQLWLVVRREDQGLVWMRGLFAALGKNIPLSL</sequence>
<accession>A0A1Y1QE99</accession>
<keyword evidence="2" id="KW-0805">Transcription regulation</keyword>
<feature type="domain" description="HTH lysR-type" evidence="5">
    <location>
        <begin position="1"/>
        <end position="58"/>
    </location>
</feature>
<keyword evidence="4" id="KW-0804">Transcription</keyword>
<dbReference type="Pfam" id="PF03466">
    <property type="entry name" value="LysR_substrate"/>
    <property type="match status" value="1"/>
</dbReference>
<dbReference type="SUPFAM" id="SSF46785">
    <property type="entry name" value="Winged helix' DNA-binding domain"/>
    <property type="match status" value="1"/>
</dbReference>
<dbReference type="Gene3D" id="1.10.10.10">
    <property type="entry name" value="Winged helix-like DNA-binding domain superfamily/Winged helix DNA-binding domain"/>
    <property type="match status" value="1"/>
</dbReference>
<protein>
    <recommendedName>
        <fullName evidence="5">HTH lysR-type domain-containing protein</fullName>
    </recommendedName>
</protein>
<evidence type="ECO:0000256" key="3">
    <source>
        <dbReference type="ARBA" id="ARBA00023125"/>
    </source>
</evidence>
<dbReference type="Proteomes" id="UP000192491">
    <property type="component" value="Unassembled WGS sequence"/>
</dbReference>
<dbReference type="SUPFAM" id="SSF53850">
    <property type="entry name" value="Periplasmic binding protein-like II"/>
    <property type="match status" value="1"/>
</dbReference>
<dbReference type="PANTHER" id="PTHR30126">
    <property type="entry name" value="HTH-TYPE TRANSCRIPTIONAL REGULATOR"/>
    <property type="match status" value="1"/>
</dbReference>
<evidence type="ECO:0000256" key="2">
    <source>
        <dbReference type="ARBA" id="ARBA00023015"/>
    </source>
</evidence>
<evidence type="ECO:0000313" key="7">
    <source>
        <dbReference type="Proteomes" id="UP000192491"/>
    </source>
</evidence>
<dbReference type="GO" id="GO:0003700">
    <property type="term" value="F:DNA-binding transcription factor activity"/>
    <property type="evidence" value="ECO:0007669"/>
    <property type="project" value="InterPro"/>
</dbReference>
<comment type="caution">
    <text evidence="6">The sequence shown here is derived from an EMBL/GenBank/DDBJ whole genome shotgun (WGS) entry which is preliminary data.</text>
</comment>
<dbReference type="InterPro" id="IPR036390">
    <property type="entry name" value="WH_DNA-bd_sf"/>
</dbReference>
<dbReference type="EMBL" id="MTEJ01000409">
    <property type="protein sequence ID" value="OQX03403.1"/>
    <property type="molecule type" value="Genomic_DNA"/>
</dbReference>
<dbReference type="InterPro" id="IPR005119">
    <property type="entry name" value="LysR_subst-bd"/>
</dbReference>
<gene>
    <name evidence="6" type="ORF">BWK73_39640</name>
</gene>
<reference evidence="6 7" key="1">
    <citation type="submission" date="2017-01" db="EMBL/GenBank/DDBJ databases">
        <title>Novel large sulfur bacteria in the metagenomes of groundwater-fed chemosynthetic microbial mats in the Lake Huron basin.</title>
        <authorList>
            <person name="Sharrar A.M."/>
            <person name="Flood B.E."/>
            <person name="Bailey J.V."/>
            <person name="Jones D.S."/>
            <person name="Biddanda B."/>
            <person name="Ruberg S.A."/>
            <person name="Marcus D.N."/>
            <person name="Dick G.J."/>
        </authorList>
    </citation>
    <scope>NUCLEOTIDE SEQUENCE [LARGE SCALE GENOMIC DNA]</scope>
    <source>
        <strain evidence="6">A8</strain>
    </source>
</reference>
<dbReference type="AlphaFoldDB" id="A0A1Y1QE99"/>
<dbReference type="InterPro" id="IPR036388">
    <property type="entry name" value="WH-like_DNA-bd_sf"/>
</dbReference>
<evidence type="ECO:0000259" key="5">
    <source>
        <dbReference type="PROSITE" id="PS50931"/>
    </source>
</evidence>
<organism evidence="6 7">
    <name type="scientific">Thiothrix lacustris</name>
    <dbReference type="NCBI Taxonomy" id="525917"/>
    <lineage>
        <taxon>Bacteria</taxon>
        <taxon>Pseudomonadati</taxon>
        <taxon>Pseudomonadota</taxon>
        <taxon>Gammaproteobacteria</taxon>
        <taxon>Thiotrichales</taxon>
        <taxon>Thiotrichaceae</taxon>
        <taxon>Thiothrix</taxon>
    </lineage>
</organism>
<dbReference type="GO" id="GO:0000976">
    <property type="term" value="F:transcription cis-regulatory region binding"/>
    <property type="evidence" value="ECO:0007669"/>
    <property type="project" value="TreeGrafter"/>
</dbReference>
<dbReference type="InterPro" id="IPR000847">
    <property type="entry name" value="LysR_HTH_N"/>
</dbReference>
<proteinExistence type="inferred from homology"/>
<name>A0A1Y1QE99_9GAMM</name>
<dbReference type="PRINTS" id="PR00039">
    <property type="entry name" value="HTHLYSR"/>
</dbReference>
<keyword evidence="3" id="KW-0238">DNA-binding</keyword>
<dbReference type="Gene3D" id="3.40.190.10">
    <property type="entry name" value="Periplasmic binding protein-like II"/>
    <property type="match status" value="2"/>
</dbReference>
<evidence type="ECO:0000256" key="1">
    <source>
        <dbReference type="ARBA" id="ARBA00009437"/>
    </source>
</evidence>
<dbReference type="PANTHER" id="PTHR30126:SF25">
    <property type="entry name" value="HTH-TYPE TRANSCRIPTIONAL REGULATOR METR"/>
    <property type="match status" value="1"/>
</dbReference>
<evidence type="ECO:0000256" key="4">
    <source>
        <dbReference type="ARBA" id="ARBA00023163"/>
    </source>
</evidence>